<evidence type="ECO:0000313" key="3">
    <source>
        <dbReference type="EMBL" id="KQK20130.1"/>
    </source>
</evidence>
<evidence type="ECO:0008006" key="6">
    <source>
        <dbReference type="Google" id="ProtNLM"/>
    </source>
</evidence>
<keyword evidence="2" id="KW-0732">Signal</keyword>
<reference evidence="3" key="2">
    <citation type="submission" date="2017-06" db="EMBL/GenBank/DDBJ databases">
        <title>WGS assembly of Brachypodium distachyon.</title>
        <authorList>
            <consortium name="The International Brachypodium Initiative"/>
            <person name="Lucas S."/>
            <person name="Harmon-Smith M."/>
            <person name="Lail K."/>
            <person name="Tice H."/>
            <person name="Grimwood J."/>
            <person name="Bruce D."/>
            <person name="Barry K."/>
            <person name="Shu S."/>
            <person name="Lindquist E."/>
            <person name="Wang M."/>
            <person name="Pitluck S."/>
            <person name="Vogel J.P."/>
            <person name="Garvin D.F."/>
            <person name="Mockler T.C."/>
            <person name="Schmutz J."/>
            <person name="Rokhsar D."/>
            <person name="Bevan M.W."/>
        </authorList>
    </citation>
    <scope>NUCLEOTIDE SEQUENCE</scope>
    <source>
        <strain evidence="3">Bd21</strain>
    </source>
</reference>
<dbReference type="EnsemblPlants" id="KQK20130">
    <property type="protein sequence ID" value="KQK20130"/>
    <property type="gene ID" value="BRADI_1g52621v3"/>
</dbReference>
<keyword evidence="5" id="KW-1185">Reference proteome</keyword>
<dbReference type="Proteomes" id="UP000008810">
    <property type="component" value="Chromosome 1"/>
</dbReference>
<feature type="chain" id="PRO_5036297632" description="Secreted protein" evidence="2">
    <location>
        <begin position="18"/>
        <end position="86"/>
    </location>
</feature>
<evidence type="ECO:0000256" key="1">
    <source>
        <dbReference type="SAM" id="MobiDB-lite"/>
    </source>
</evidence>
<reference evidence="4" key="3">
    <citation type="submission" date="2018-08" db="UniProtKB">
        <authorList>
            <consortium name="EnsemblPlants"/>
        </authorList>
    </citation>
    <scope>IDENTIFICATION</scope>
    <source>
        <strain evidence="4">cv. Bd21</strain>
    </source>
</reference>
<evidence type="ECO:0000313" key="4">
    <source>
        <dbReference type="EnsemblPlants" id="KQK20130"/>
    </source>
</evidence>
<feature type="signal peptide" evidence="2">
    <location>
        <begin position="1"/>
        <end position="17"/>
    </location>
</feature>
<evidence type="ECO:0000256" key="2">
    <source>
        <dbReference type="SAM" id="SignalP"/>
    </source>
</evidence>
<dbReference type="EMBL" id="CM000880">
    <property type="protein sequence ID" value="KQK20130.1"/>
    <property type="molecule type" value="Genomic_DNA"/>
</dbReference>
<dbReference type="InParanoid" id="A0A0Q3S4M3"/>
<evidence type="ECO:0000313" key="5">
    <source>
        <dbReference type="Proteomes" id="UP000008810"/>
    </source>
</evidence>
<reference evidence="3 4" key="1">
    <citation type="journal article" date="2010" name="Nature">
        <title>Genome sequencing and analysis of the model grass Brachypodium distachyon.</title>
        <authorList>
            <consortium name="International Brachypodium Initiative"/>
        </authorList>
    </citation>
    <scope>NUCLEOTIDE SEQUENCE [LARGE SCALE GENOMIC DNA]</scope>
    <source>
        <strain evidence="3 4">Bd21</strain>
    </source>
</reference>
<dbReference type="AlphaFoldDB" id="A0A0Q3S4M3"/>
<feature type="compositionally biased region" description="Basic residues" evidence="1">
    <location>
        <begin position="51"/>
        <end position="63"/>
    </location>
</feature>
<sequence>MASAWCLLAPAAAPALSVSSPLHPEASMSRGRLSRRGGGTGGTRSWCAWPPKRRRSRGARPRFPHPNSSPPVPLPSTLDILLVPAC</sequence>
<feature type="region of interest" description="Disordered" evidence="1">
    <location>
        <begin position="18"/>
        <end position="75"/>
    </location>
</feature>
<organism evidence="3">
    <name type="scientific">Brachypodium distachyon</name>
    <name type="common">Purple false brome</name>
    <name type="synonym">Trachynia distachya</name>
    <dbReference type="NCBI Taxonomy" id="15368"/>
    <lineage>
        <taxon>Eukaryota</taxon>
        <taxon>Viridiplantae</taxon>
        <taxon>Streptophyta</taxon>
        <taxon>Embryophyta</taxon>
        <taxon>Tracheophyta</taxon>
        <taxon>Spermatophyta</taxon>
        <taxon>Magnoliopsida</taxon>
        <taxon>Liliopsida</taxon>
        <taxon>Poales</taxon>
        <taxon>Poaceae</taxon>
        <taxon>BOP clade</taxon>
        <taxon>Pooideae</taxon>
        <taxon>Stipodae</taxon>
        <taxon>Brachypodieae</taxon>
        <taxon>Brachypodium</taxon>
    </lineage>
</organism>
<name>A0A0Q3S4M3_BRADI</name>
<accession>A0A0Q3S4M3</accession>
<dbReference type="Gramene" id="KQK20130">
    <property type="protein sequence ID" value="KQK20130"/>
    <property type="gene ID" value="BRADI_1g52621v3"/>
</dbReference>
<protein>
    <recommendedName>
        <fullName evidence="6">Secreted protein</fullName>
    </recommendedName>
</protein>
<gene>
    <name evidence="3" type="ORF">BRADI_1g52621v3</name>
</gene>
<proteinExistence type="predicted"/>